<evidence type="ECO:0000313" key="1">
    <source>
        <dbReference type="EMBL" id="ODS31758.1"/>
    </source>
</evidence>
<dbReference type="Proteomes" id="UP000094056">
    <property type="component" value="Unassembled WGS sequence"/>
</dbReference>
<evidence type="ECO:0000313" key="2">
    <source>
        <dbReference type="Proteomes" id="UP000094056"/>
    </source>
</evidence>
<reference evidence="1 2" key="1">
    <citation type="submission" date="2016-07" db="EMBL/GenBank/DDBJ databases">
        <title>Draft genome of Scalindua rubra, obtained from a brine-seawater interface in the Red Sea, sheds light on salt adaptation in anammox bacteria.</title>
        <authorList>
            <person name="Speth D.R."/>
            <person name="Lagkouvardos I."/>
            <person name="Wang Y."/>
            <person name="Qian P.-Y."/>
            <person name="Dutilh B.E."/>
            <person name="Jetten M.S."/>
        </authorList>
    </citation>
    <scope>NUCLEOTIDE SEQUENCE [LARGE SCALE GENOMIC DNA]</scope>
    <source>
        <strain evidence="1">BSI-1</strain>
    </source>
</reference>
<comment type="caution">
    <text evidence="1">The sequence shown here is derived from an EMBL/GenBank/DDBJ whole genome shotgun (WGS) entry which is preliminary data.</text>
</comment>
<name>A0A1E3X818_9BACT</name>
<sequence>MDIKFVICINNKGYEVSLERGKVYRVLNDEKASQHNLTRVIDESGEDYLYPNEYFVPIKLPKAAQEALVA</sequence>
<dbReference type="AlphaFoldDB" id="A0A1E3X818"/>
<organism evidence="1 2">
    <name type="scientific">Candidatus Scalindua rubra</name>
    <dbReference type="NCBI Taxonomy" id="1872076"/>
    <lineage>
        <taxon>Bacteria</taxon>
        <taxon>Pseudomonadati</taxon>
        <taxon>Planctomycetota</taxon>
        <taxon>Candidatus Brocadiia</taxon>
        <taxon>Candidatus Brocadiales</taxon>
        <taxon>Candidatus Scalinduaceae</taxon>
        <taxon>Candidatus Scalindua</taxon>
    </lineage>
</organism>
<protein>
    <submittedName>
        <fullName evidence="1">Uncharacterized protein</fullName>
    </submittedName>
</protein>
<accession>A0A1E3X818</accession>
<dbReference type="PATRIC" id="fig|1872076.5.peg.3698"/>
<gene>
    <name evidence="1" type="ORF">SCARUB_03116</name>
</gene>
<proteinExistence type="predicted"/>
<dbReference type="EMBL" id="MAYW01000096">
    <property type="protein sequence ID" value="ODS31758.1"/>
    <property type="molecule type" value="Genomic_DNA"/>
</dbReference>